<organism evidence="2 3">
    <name type="scientific">Nitrospira japonica</name>
    <dbReference type="NCBI Taxonomy" id="1325564"/>
    <lineage>
        <taxon>Bacteria</taxon>
        <taxon>Pseudomonadati</taxon>
        <taxon>Nitrospirota</taxon>
        <taxon>Nitrospiria</taxon>
        <taxon>Nitrospirales</taxon>
        <taxon>Nitrospiraceae</taxon>
        <taxon>Nitrospira</taxon>
    </lineage>
</organism>
<proteinExistence type="predicted"/>
<dbReference type="EMBL" id="LT828648">
    <property type="protein sequence ID" value="SLM46531.1"/>
    <property type="molecule type" value="Genomic_DNA"/>
</dbReference>
<dbReference type="InterPro" id="IPR013783">
    <property type="entry name" value="Ig-like_fold"/>
</dbReference>
<dbReference type="Proteomes" id="UP000192042">
    <property type="component" value="Chromosome I"/>
</dbReference>
<dbReference type="RefSeq" id="WP_080885203.1">
    <property type="nucleotide sequence ID" value="NZ_LT828648.1"/>
</dbReference>
<sequence length="518" mass="56030">MNHQGVWGRVSYGGALLACLVTGLAGPACVFADEEKPDEVESRGMPRIERPVQPGMSISPGSAAQQPFQFPTWPQQFDIENRQLASFGFAVTQPGPVVVNVQFQGPPLDITLRGSNTQPIVQRGQGNIRLSYQVTPQDVQRGILWVVRISLAPNTQGKATGQVMIQYPAVHEAQAESAVRTRVEEAKQRTQLNDAQVQARRQALFAARQSELDRQYQDVIRVTGVQLDAFLKQAQSGGKIQSRGFGQPGVLYEGKKTPQMSAIPSGPHIDKLSVTQGPPGSTVIIEGSGFGNVPRFVHMTAPTRELFAKVVGAPAQPIWSDGFIAVTVPEIAGVLPFMANFFVSIGVDPSSPGPEYRSNSVPFQYIPRQEARVITLVTGDHRIDDVGGSAISFVKDNIVHHTKLGTLIPVWGMFLPFVGKKGNDWFFENTTLKNGWKFDCVEVLPYDPRTCGPTSGPTTTVAYGVPPGSGAYVVAGLGTSSPQFAVHWWLEPFIPEMTYTYAVTISGPAGTPDGILVP</sequence>
<feature type="signal peptide" evidence="1">
    <location>
        <begin position="1"/>
        <end position="32"/>
    </location>
</feature>
<feature type="chain" id="PRO_5012144911" description="IPT/TIG domain-containing protein" evidence="1">
    <location>
        <begin position="33"/>
        <end position="518"/>
    </location>
</feature>
<evidence type="ECO:0008006" key="4">
    <source>
        <dbReference type="Google" id="ProtNLM"/>
    </source>
</evidence>
<dbReference type="STRING" id="1325564.NSJP_0359"/>
<evidence type="ECO:0000313" key="2">
    <source>
        <dbReference type="EMBL" id="SLM46531.1"/>
    </source>
</evidence>
<evidence type="ECO:0000256" key="1">
    <source>
        <dbReference type="SAM" id="SignalP"/>
    </source>
</evidence>
<dbReference type="AlphaFoldDB" id="A0A1W1I0L7"/>
<dbReference type="KEGG" id="nja:NSJP_0359"/>
<keyword evidence="3" id="KW-1185">Reference proteome</keyword>
<reference evidence="2 3" key="1">
    <citation type="submission" date="2017-03" db="EMBL/GenBank/DDBJ databases">
        <authorList>
            <person name="Afonso C.L."/>
            <person name="Miller P.J."/>
            <person name="Scott M.A."/>
            <person name="Spackman E."/>
            <person name="Goraichik I."/>
            <person name="Dimitrov K.M."/>
            <person name="Suarez D.L."/>
            <person name="Swayne D.E."/>
        </authorList>
    </citation>
    <scope>NUCLEOTIDE SEQUENCE [LARGE SCALE GENOMIC DNA]</scope>
    <source>
        <strain evidence="2">Genome sequencing of Nitrospira japonica strain NJ11</strain>
    </source>
</reference>
<accession>A0A1W1I0L7</accession>
<evidence type="ECO:0000313" key="3">
    <source>
        <dbReference type="Proteomes" id="UP000192042"/>
    </source>
</evidence>
<name>A0A1W1I0L7_9BACT</name>
<dbReference type="Gene3D" id="2.60.40.10">
    <property type="entry name" value="Immunoglobulins"/>
    <property type="match status" value="1"/>
</dbReference>
<gene>
    <name evidence="2" type="ORF">NSJP_0359</name>
</gene>
<keyword evidence="1" id="KW-0732">Signal</keyword>
<protein>
    <recommendedName>
        <fullName evidence="4">IPT/TIG domain-containing protein</fullName>
    </recommendedName>
</protein>